<name>A0A1H6HYF8_9EURY</name>
<proteinExistence type="predicted"/>
<reference evidence="1 2" key="1">
    <citation type="submission" date="2016-10" db="EMBL/GenBank/DDBJ databases">
        <authorList>
            <person name="de Groot N.N."/>
        </authorList>
    </citation>
    <scope>NUCLEOTIDE SEQUENCE [LARGE SCALE GENOMIC DNA]</scope>
    <source>
        <strain evidence="1 2">IBRC-M10418</strain>
    </source>
</reference>
<sequence length="57" mass="6031">MLSRTRHAIRFGLHQLTITLGIALFPIILAARQAGIPIPIAISRLVRATGAASDAAK</sequence>
<dbReference type="RefSeq" id="WP_177167409.1">
    <property type="nucleotide sequence ID" value="NZ_FNWU01000001.1"/>
</dbReference>
<evidence type="ECO:0000313" key="2">
    <source>
        <dbReference type="Proteomes" id="UP000199215"/>
    </source>
</evidence>
<evidence type="ECO:0000313" key="1">
    <source>
        <dbReference type="EMBL" id="SEH41157.1"/>
    </source>
</evidence>
<accession>A0A1H6HYF8</accession>
<dbReference type="EMBL" id="FNWU01000001">
    <property type="protein sequence ID" value="SEH41157.1"/>
    <property type="molecule type" value="Genomic_DNA"/>
</dbReference>
<keyword evidence="2" id="KW-1185">Reference proteome</keyword>
<protein>
    <submittedName>
        <fullName evidence="1">Uncharacterized protein</fullName>
    </submittedName>
</protein>
<dbReference type="Proteomes" id="UP000199215">
    <property type="component" value="Unassembled WGS sequence"/>
</dbReference>
<dbReference type="OrthoDB" id="166747at2157"/>
<gene>
    <name evidence="1" type="ORF">SAMN05192561_101743</name>
</gene>
<dbReference type="AlphaFoldDB" id="A0A1H6HYF8"/>
<organism evidence="1 2">
    <name type="scientific">Halopenitus malekzadehii</name>
    <dbReference type="NCBI Taxonomy" id="1267564"/>
    <lineage>
        <taxon>Archaea</taxon>
        <taxon>Methanobacteriati</taxon>
        <taxon>Methanobacteriota</taxon>
        <taxon>Stenosarchaea group</taxon>
        <taxon>Halobacteria</taxon>
        <taxon>Halobacteriales</taxon>
        <taxon>Haloferacaceae</taxon>
        <taxon>Halopenitus</taxon>
    </lineage>
</organism>